<feature type="transmembrane region" description="Helical" evidence="6">
    <location>
        <begin position="62"/>
        <end position="86"/>
    </location>
</feature>
<comment type="caution">
    <text evidence="8">The sequence shown here is derived from an EMBL/GenBank/DDBJ whole genome shotgun (WGS) entry which is preliminary data.</text>
</comment>
<dbReference type="AlphaFoldDB" id="J0XBY1"/>
<dbReference type="GO" id="GO:0042626">
    <property type="term" value="F:ATPase-coupled transmembrane transporter activity"/>
    <property type="evidence" value="ECO:0007669"/>
    <property type="project" value="TreeGrafter"/>
</dbReference>
<feature type="domain" description="ABC transporter" evidence="7">
    <location>
        <begin position="234"/>
        <end position="455"/>
    </location>
</feature>
<name>J0XBY1_9ACTO</name>
<evidence type="ECO:0000256" key="4">
    <source>
        <dbReference type="ARBA" id="ARBA00022840"/>
    </source>
</evidence>
<keyword evidence="6" id="KW-1133">Transmembrane helix</keyword>
<evidence type="ECO:0000313" key="9">
    <source>
        <dbReference type="Proteomes" id="UP000004578"/>
    </source>
</evidence>
<gene>
    <name evidence="8" type="ORF">HMPREF1317_0789</name>
</gene>
<feature type="transmembrane region" description="Helical" evidence="6">
    <location>
        <begin position="178"/>
        <end position="199"/>
    </location>
</feature>
<feature type="compositionally biased region" description="Low complexity" evidence="5">
    <location>
        <begin position="460"/>
        <end position="502"/>
    </location>
</feature>
<dbReference type="EMBL" id="AKFS01000147">
    <property type="protein sequence ID" value="EJF46161.1"/>
    <property type="molecule type" value="Genomic_DNA"/>
</dbReference>
<keyword evidence="6" id="KW-0812">Transmembrane</keyword>
<evidence type="ECO:0000259" key="7">
    <source>
        <dbReference type="PROSITE" id="PS50893"/>
    </source>
</evidence>
<dbReference type="InterPro" id="IPR050095">
    <property type="entry name" value="ECF_ABC_transporter_ATP-bd"/>
</dbReference>
<evidence type="ECO:0000256" key="6">
    <source>
        <dbReference type="SAM" id="Phobius"/>
    </source>
</evidence>
<dbReference type="CDD" id="cd03225">
    <property type="entry name" value="ABC_cobalt_CbiO_domain1"/>
    <property type="match status" value="2"/>
</dbReference>
<sequence>MTDSARAPRLAPVEVASCGALSGLAVTFGVASAATPVFHTLFQVATAIPLAMIALRMRRRAWAGAFAATLLMSLAVGGVAAVGRVFQSCVVGIIVGGLHRRRARAAFVWLVAVGLGALWGAGTGVAFWVLEDLRRLALEAIQKSLDGFLRLLAHVPGAQGPASAMQALNQWFVDFWWLWLPFTRLVGVVALLVVAKWLLGRVLDRIDLDRGWDPLAPALDGRREEGTGAPPLPLSLADAEFTYPGAGSPSLTGVTLTLEEASLTGIVGPNGSGKSTLALLLAGAEPTGGSRQGGGGLGQRGGIALVGQRSELQMLGETVAEDVLWGMDAREREQVDLAGILDLVGLGALESASPHHLSGGQLQRLSLAGALARSPRLLISDESTAMIDREGRAQLMGVLASLPSRGIAVVHVTHDAGEVAGAERVIRVEGGRIVYDGPPGDCPPTGARGAEAVPQEHPPAAQSAARAIAEESPQAAAHAPNGAGAFPAAPPEAGGTPQEDPGATPPAVPAGADPSPASGDPPAPASSATGAPALSTAAESLWADRVAHSYDVATPWENTVLRDVSLIVEAGEGVLVTGDNGSGKTTLSRILTGLMAPTWGKCTLGGRAMTSRVGDVALSMQFARLQLQRPTVRLDILSAAGMGPVIGTRQGRHSAEADRVVEEAMASVGLDPALQSRSIDELSGGQMRRVALAGLLASHPRVLILDEPMAGLDQASRDLLIAVLEERRRSGLSVLVISHDLEGMDSLCQTHRHLSEGVLS</sequence>
<dbReference type="InterPro" id="IPR003593">
    <property type="entry name" value="AAA+_ATPase"/>
</dbReference>
<feature type="transmembrane region" description="Helical" evidence="6">
    <location>
        <begin position="12"/>
        <end position="31"/>
    </location>
</feature>
<evidence type="ECO:0000256" key="2">
    <source>
        <dbReference type="ARBA" id="ARBA00022448"/>
    </source>
</evidence>
<evidence type="ECO:0000256" key="3">
    <source>
        <dbReference type="ARBA" id="ARBA00022741"/>
    </source>
</evidence>
<dbReference type="InterPro" id="IPR003439">
    <property type="entry name" value="ABC_transporter-like_ATP-bd"/>
</dbReference>
<dbReference type="SMART" id="SM00382">
    <property type="entry name" value="AAA"/>
    <property type="match status" value="2"/>
</dbReference>
<dbReference type="Gene3D" id="3.40.50.300">
    <property type="entry name" value="P-loop containing nucleotide triphosphate hydrolases"/>
    <property type="match status" value="2"/>
</dbReference>
<keyword evidence="9" id="KW-1185">Reference proteome</keyword>
<feature type="region of interest" description="Disordered" evidence="5">
    <location>
        <begin position="436"/>
        <end position="532"/>
    </location>
</feature>
<dbReference type="PATRIC" id="fig|1125717.3.peg.949"/>
<keyword evidence="4" id="KW-0067">ATP-binding</keyword>
<evidence type="ECO:0000313" key="8">
    <source>
        <dbReference type="EMBL" id="EJF46161.1"/>
    </source>
</evidence>
<dbReference type="GO" id="GO:0016887">
    <property type="term" value="F:ATP hydrolysis activity"/>
    <property type="evidence" value="ECO:0007669"/>
    <property type="project" value="InterPro"/>
</dbReference>
<feature type="domain" description="ABC transporter" evidence="7">
    <location>
        <begin position="541"/>
        <end position="760"/>
    </location>
</feature>
<evidence type="ECO:0000256" key="5">
    <source>
        <dbReference type="SAM" id="MobiDB-lite"/>
    </source>
</evidence>
<dbReference type="InterPro" id="IPR018710">
    <property type="entry name" value="DUF2232"/>
</dbReference>
<feature type="compositionally biased region" description="Low complexity" evidence="5">
    <location>
        <begin position="509"/>
        <end position="518"/>
    </location>
</feature>
<accession>J0XBY1</accession>
<dbReference type="RefSeq" id="WP_005869750.1">
    <property type="nucleotide sequence ID" value="NZ_AKFS01000147.1"/>
</dbReference>
<proteinExistence type="inferred from homology"/>
<dbReference type="SUPFAM" id="SSF52540">
    <property type="entry name" value="P-loop containing nucleoside triphosphate hydrolases"/>
    <property type="match status" value="2"/>
</dbReference>
<dbReference type="PROSITE" id="PS50893">
    <property type="entry name" value="ABC_TRANSPORTER_2"/>
    <property type="match status" value="2"/>
</dbReference>
<dbReference type="PROSITE" id="PS00211">
    <property type="entry name" value="ABC_TRANSPORTER_1"/>
    <property type="match status" value="2"/>
</dbReference>
<reference evidence="8 9" key="1">
    <citation type="submission" date="2012-05" db="EMBL/GenBank/DDBJ databases">
        <authorList>
            <person name="Harkins D.M."/>
            <person name="Madupu R."/>
            <person name="Durkin A.S."/>
            <person name="Torralba M."/>
            <person name="Methe B."/>
            <person name="Sutton G.G."/>
            <person name="Nelson K.E."/>
        </authorList>
    </citation>
    <scope>NUCLEOTIDE SEQUENCE [LARGE SCALE GENOMIC DNA]</scope>
    <source>
        <strain evidence="8 9">F0490</strain>
    </source>
</reference>
<dbReference type="InterPro" id="IPR015856">
    <property type="entry name" value="ABC_transpr_CbiO/EcfA_su"/>
</dbReference>
<dbReference type="InterPro" id="IPR027417">
    <property type="entry name" value="P-loop_NTPase"/>
</dbReference>
<dbReference type="GO" id="GO:0005524">
    <property type="term" value="F:ATP binding"/>
    <property type="evidence" value="ECO:0007669"/>
    <property type="project" value="UniProtKB-KW"/>
</dbReference>
<evidence type="ECO:0000256" key="1">
    <source>
        <dbReference type="ARBA" id="ARBA00005417"/>
    </source>
</evidence>
<organism evidence="8 9">
    <name type="scientific">Schaalia georgiae F0490</name>
    <dbReference type="NCBI Taxonomy" id="1125717"/>
    <lineage>
        <taxon>Bacteria</taxon>
        <taxon>Bacillati</taxon>
        <taxon>Actinomycetota</taxon>
        <taxon>Actinomycetes</taxon>
        <taxon>Actinomycetales</taxon>
        <taxon>Actinomycetaceae</taxon>
        <taxon>Schaalia</taxon>
    </lineage>
</organism>
<comment type="similarity">
    <text evidence="1">Belongs to the ABC transporter superfamily.</text>
</comment>
<dbReference type="OrthoDB" id="501320at2"/>
<dbReference type="Proteomes" id="UP000004578">
    <property type="component" value="Unassembled WGS sequence"/>
</dbReference>
<keyword evidence="2" id="KW-0813">Transport</keyword>
<dbReference type="GO" id="GO:0043190">
    <property type="term" value="C:ATP-binding cassette (ABC) transporter complex"/>
    <property type="evidence" value="ECO:0007669"/>
    <property type="project" value="TreeGrafter"/>
</dbReference>
<dbReference type="Pfam" id="PF00005">
    <property type="entry name" value="ABC_tran"/>
    <property type="match status" value="2"/>
</dbReference>
<dbReference type="PANTHER" id="PTHR43553">
    <property type="entry name" value="HEAVY METAL TRANSPORTER"/>
    <property type="match status" value="1"/>
</dbReference>
<keyword evidence="3" id="KW-0547">Nucleotide-binding</keyword>
<protein>
    <submittedName>
        <fullName evidence="8">Membrane protein, PF09991 family</fullName>
    </submittedName>
</protein>
<dbReference type="Pfam" id="PF09991">
    <property type="entry name" value="DUF2232"/>
    <property type="match status" value="1"/>
</dbReference>
<dbReference type="InterPro" id="IPR017871">
    <property type="entry name" value="ABC_transporter-like_CS"/>
</dbReference>
<feature type="transmembrane region" description="Helical" evidence="6">
    <location>
        <begin position="106"/>
        <end position="130"/>
    </location>
</feature>
<keyword evidence="6" id="KW-0472">Membrane</keyword>